<dbReference type="PANTHER" id="PTHR14030">
    <property type="entry name" value="MITOTIC CHECKPOINT SERINE/THREONINE-PROTEIN KINASE BUB1"/>
    <property type="match status" value="1"/>
</dbReference>
<evidence type="ECO:0000259" key="6">
    <source>
        <dbReference type="PROSITE" id="PS50011"/>
    </source>
</evidence>
<reference evidence="7 8" key="1">
    <citation type="submission" date="2024-11" db="EMBL/GenBank/DDBJ databases">
        <title>Adaptive evolution of stress response genes in parasites aligns with host niche diversity.</title>
        <authorList>
            <person name="Hahn C."/>
            <person name="Resl P."/>
        </authorList>
    </citation>
    <scope>NUCLEOTIDE SEQUENCE [LARGE SCALE GENOMIC DNA]</scope>
    <source>
        <strain evidence="7">EGGRZ-B1_66</strain>
        <tissue evidence="7">Body</tissue>
    </source>
</reference>
<dbReference type="PANTHER" id="PTHR14030:SF4">
    <property type="entry name" value="BUB1 KINASE, ISOFORM A-RELATED"/>
    <property type="match status" value="1"/>
</dbReference>
<evidence type="ECO:0000313" key="8">
    <source>
        <dbReference type="Proteomes" id="UP001626550"/>
    </source>
</evidence>
<keyword evidence="8" id="KW-1185">Reference proteome</keyword>
<dbReference type="GO" id="GO:0007094">
    <property type="term" value="P:mitotic spindle assembly checkpoint signaling"/>
    <property type="evidence" value="ECO:0007669"/>
    <property type="project" value="UniProtKB-ARBA"/>
</dbReference>
<dbReference type="PROSITE" id="PS50011">
    <property type="entry name" value="PROTEIN_KINASE_DOM"/>
    <property type="match status" value="1"/>
</dbReference>
<keyword evidence="4" id="KW-0137">Centromere</keyword>
<dbReference type="AlphaFoldDB" id="A0ABD2QMY9"/>
<name>A0ABD2QMY9_9PLAT</name>
<proteinExistence type="predicted"/>
<dbReference type="GO" id="GO:0000776">
    <property type="term" value="C:kinetochore"/>
    <property type="evidence" value="ECO:0007669"/>
    <property type="project" value="UniProtKB-KW"/>
</dbReference>
<dbReference type="SUPFAM" id="SSF56112">
    <property type="entry name" value="Protein kinase-like (PK-like)"/>
    <property type="match status" value="1"/>
</dbReference>
<dbReference type="InterPro" id="IPR015661">
    <property type="entry name" value="Bub1/Mad3"/>
</dbReference>
<feature type="domain" description="Protein kinase" evidence="6">
    <location>
        <begin position="1"/>
        <end position="212"/>
    </location>
</feature>
<evidence type="ECO:0000256" key="3">
    <source>
        <dbReference type="ARBA" id="ARBA00022838"/>
    </source>
</evidence>
<keyword evidence="2" id="KW-0158">Chromosome</keyword>
<feature type="region of interest" description="Disordered" evidence="5">
    <location>
        <begin position="101"/>
        <end position="125"/>
    </location>
</feature>
<dbReference type="EMBL" id="JBJKFK010000032">
    <property type="protein sequence ID" value="KAL3320757.1"/>
    <property type="molecule type" value="Genomic_DNA"/>
</dbReference>
<gene>
    <name evidence="7" type="ORF">Ciccas_000568</name>
</gene>
<accession>A0ABD2QMY9</accession>
<protein>
    <recommendedName>
        <fullName evidence="6">Protein kinase domain-containing protein</fullName>
    </recommendedName>
</protein>
<dbReference type="Proteomes" id="UP001626550">
    <property type="component" value="Unassembled WGS sequence"/>
</dbReference>
<organism evidence="7 8">
    <name type="scientific">Cichlidogyrus casuarinus</name>
    <dbReference type="NCBI Taxonomy" id="1844966"/>
    <lineage>
        <taxon>Eukaryota</taxon>
        <taxon>Metazoa</taxon>
        <taxon>Spiralia</taxon>
        <taxon>Lophotrochozoa</taxon>
        <taxon>Platyhelminthes</taxon>
        <taxon>Monogenea</taxon>
        <taxon>Monopisthocotylea</taxon>
        <taxon>Dactylogyridea</taxon>
        <taxon>Ancyrocephalidae</taxon>
        <taxon>Cichlidogyrus</taxon>
    </lineage>
</organism>
<evidence type="ECO:0000313" key="7">
    <source>
        <dbReference type="EMBL" id="KAL3320757.1"/>
    </source>
</evidence>
<dbReference type="GO" id="GO:0032991">
    <property type="term" value="C:protein-containing complex"/>
    <property type="evidence" value="ECO:0007669"/>
    <property type="project" value="UniProtKB-ARBA"/>
</dbReference>
<comment type="subcellular location">
    <subcellularLocation>
        <location evidence="1">Chromosome</location>
        <location evidence="1">Centromere</location>
        <location evidence="1">Kinetochore</location>
    </subcellularLocation>
</comment>
<evidence type="ECO:0000256" key="2">
    <source>
        <dbReference type="ARBA" id="ARBA00022454"/>
    </source>
</evidence>
<dbReference type="InterPro" id="IPR011009">
    <property type="entry name" value="Kinase-like_dom_sf"/>
</dbReference>
<comment type="caution">
    <text evidence="7">The sequence shown here is derived from an EMBL/GenBank/DDBJ whole genome shotgun (WGS) entry which is preliminary data.</text>
</comment>
<dbReference type="InterPro" id="IPR000719">
    <property type="entry name" value="Prot_kinase_dom"/>
</dbReference>
<sequence>MSTILMPYYPVSLLDFLNQSAHMRANYAHARSLKPLTRLQKELIVAYLTIELLWIFEALHLHAKILHCDLKPDNIRLSKRFPTIKSQFDLGCMEKLKNDNVSSDEDGFAEPENPKRPNHRNTSDTSCELLESKTGVLVLSDFGLSLDLKHLPRDAIFRPAIGEKVPRANACIEMMIGKPWKFQVSLHCSFQSVRSTCFIWPVQFMCFCMEII</sequence>
<dbReference type="Gene3D" id="1.10.510.10">
    <property type="entry name" value="Transferase(Phosphotransferase) domain 1"/>
    <property type="match status" value="1"/>
</dbReference>
<evidence type="ECO:0000256" key="4">
    <source>
        <dbReference type="ARBA" id="ARBA00023328"/>
    </source>
</evidence>
<evidence type="ECO:0000256" key="1">
    <source>
        <dbReference type="ARBA" id="ARBA00004629"/>
    </source>
</evidence>
<evidence type="ECO:0000256" key="5">
    <source>
        <dbReference type="SAM" id="MobiDB-lite"/>
    </source>
</evidence>
<keyword evidence="3" id="KW-0995">Kinetochore</keyword>